<evidence type="ECO:0000256" key="9">
    <source>
        <dbReference type="ARBA" id="ARBA00023170"/>
    </source>
</evidence>
<keyword evidence="10" id="KW-0807">Transducer</keyword>
<dbReference type="AlphaFoldDB" id="A0A8J1M879"/>
<evidence type="ECO:0000313" key="14">
    <source>
        <dbReference type="RefSeq" id="XP_041437245.1"/>
    </source>
</evidence>
<keyword evidence="7" id="KW-0297">G-protein coupled receptor</keyword>
<keyword evidence="13" id="KW-1185">Reference proteome</keyword>
<dbReference type="GO" id="GO:0004930">
    <property type="term" value="F:G protein-coupled receptor activity"/>
    <property type="evidence" value="ECO:0007669"/>
    <property type="project" value="UniProtKB-KW"/>
</dbReference>
<dbReference type="InterPro" id="IPR050402">
    <property type="entry name" value="OR51/52/56-like"/>
</dbReference>
<evidence type="ECO:0000256" key="2">
    <source>
        <dbReference type="ARBA" id="ARBA00022475"/>
    </source>
</evidence>
<feature type="transmembrane region" description="Helical" evidence="11">
    <location>
        <begin position="150"/>
        <end position="171"/>
    </location>
</feature>
<feature type="transmembrane region" description="Helical" evidence="11">
    <location>
        <begin position="284"/>
        <end position="302"/>
    </location>
</feature>
<dbReference type="KEGG" id="xla:121399751"/>
<gene>
    <name evidence="14" type="primary">LOC121399751</name>
</gene>
<dbReference type="InterPro" id="IPR000276">
    <property type="entry name" value="GPCR_Rhodpsn"/>
</dbReference>
<dbReference type="PANTHER" id="PTHR26450">
    <property type="entry name" value="OLFACTORY RECEPTOR 56B1-RELATED"/>
    <property type="match status" value="1"/>
</dbReference>
<evidence type="ECO:0000256" key="11">
    <source>
        <dbReference type="SAM" id="Phobius"/>
    </source>
</evidence>
<evidence type="ECO:0000256" key="8">
    <source>
        <dbReference type="ARBA" id="ARBA00023136"/>
    </source>
</evidence>
<dbReference type="InterPro" id="IPR000725">
    <property type="entry name" value="Olfact_rcpt"/>
</dbReference>
<feature type="domain" description="G-protein coupled receptors family 1 profile" evidence="12">
    <location>
        <begin position="51"/>
        <end position="298"/>
    </location>
</feature>
<dbReference type="Gene3D" id="1.20.1070.10">
    <property type="entry name" value="Rhodopsin 7-helix transmembrane proteins"/>
    <property type="match status" value="1"/>
</dbReference>
<proteinExistence type="predicted"/>
<keyword evidence="8 11" id="KW-0472">Membrane</keyword>
<keyword evidence="4 11" id="KW-0812">Transmembrane</keyword>
<feature type="transmembrane region" description="Helical" evidence="11">
    <location>
        <begin position="254"/>
        <end position="272"/>
    </location>
</feature>
<feature type="transmembrane region" description="Helical" evidence="11">
    <location>
        <begin position="210"/>
        <end position="233"/>
    </location>
</feature>
<dbReference type="PRINTS" id="PR00245">
    <property type="entry name" value="OLFACTORYR"/>
</dbReference>
<dbReference type="GO" id="GO:0004984">
    <property type="term" value="F:olfactory receptor activity"/>
    <property type="evidence" value="ECO:0000318"/>
    <property type="project" value="GO_Central"/>
</dbReference>
<keyword evidence="2" id="KW-1003">Cell membrane</keyword>
<evidence type="ECO:0000256" key="6">
    <source>
        <dbReference type="ARBA" id="ARBA00022989"/>
    </source>
</evidence>
<dbReference type="FunFam" id="1.20.1070.10:FF:000013">
    <property type="entry name" value="Olfactory receptor"/>
    <property type="match status" value="1"/>
</dbReference>
<feature type="transmembrane region" description="Helical" evidence="11">
    <location>
        <begin position="108"/>
        <end position="130"/>
    </location>
</feature>
<dbReference type="SUPFAM" id="SSF81321">
    <property type="entry name" value="Family A G protein-coupled receptor-like"/>
    <property type="match status" value="1"/>
</dbReference>
<dbReference type="PROSITE" id="PS50262">
    <property type="entry name" value="G_PROTEIN_RECEP_F1_2"/>
    <property type="match status" value="1"/>
</dbReference>
<evidence type="ECO:0000256" key="10">
    <source>
        <dbReference type="ARBA" id="ARBA00023224"/>
    </source>
</evidence>
<dbReference type="GO" id="GO:0005886">
    <property type="term" value="C:plasma membrane"/>
    <property type="evidence" value="ECO:0000318"/>
    <property type="project" value="GO_Central"/>
</dbReference>
<evidence type="ECO:0000259" key="12">
    <source>
        <dbReference type="PROSITE" id="PS50262"/>
    </source>
</evidence>
<evidence type="ECO:0000256" key="5">
    <source>
        <dbReference type="ARBA" id="ARBA00022725"/>
    </source>
</evidence>
<organism evidence="13 14">
    <name type="scientific">Xenopus laevis</name>
    <name type="common">African clawed frog</name>
    <dbReference type="NCBI Taxonomy" id="8355"/>
    <lineage>
        <taxon>Eukaryota</taxon>
        <taxon>Metazoa</taxon>
        <taxon>Chordata</taxon>
        <taxon>Craniata</taxon>
        <taxon>Vertebrata</taxon>
        <taxon>Euteleostomi</taxon>
        <taxon>Amphibia</taxon>
        <taxon>Batrachia</taxon>
        <taxon>Anura</taxon>
        <taxon>Pipoidea</taxon>
        <taxon>Pipidae</taxon>
        <taxon>Xenopodinae</taxon>
        <taxon>Xenopus</taxon>
        <taxon>Xenopus</taxon>
    </lineage>
</organism>
<dbReference type="OrthoDB" id="5969463at2759"/>
<evidence type="ECO:0000313" key="13">
    <source>
        <dbReference type="Proteomes" id="UP000186698"/>
    </source>
</evidence>
<protein>
    <submittedName>
        <fullName evidence="14">Olfactory receptor 52K1-like</fullName>
    </submittedName>
</protein>
<feature type="transmembrane region" description="Helical" evidence="11">
    <location>
        <begin position="37"/>
        <end position="57"/>
    </location>
</feature>
<dbReference type="GeneID" id="121399751"/>
<evidence type="ECO:0000256" key="7">
    <source>
        <dbReference type="ARBA" id="ARBA00023040"/>
    </source>
</evidence>
<feature type="transmembrane region" description="Helical" evidence="11">
    <location>
        <begin position="69"/>
        <end position="88"/>
    </location>
</feature>
<keyword evidence="5" id="KW-0552">Olfaction</keyword>
<dbReference type="Pfam" id="PF13853">
    <property type="entry name" value="7tm_4"/>
    <property type="match status" value="1"/>
</dbReference>
<accession>A0A8J1M879</accession>
<reference evidence="14" key="1">
    <citation type="submission" date="2025-08" db="UniProtKB">
        <authorList>
            <consortium name="RefSeq"/>
        </authorList>
    </citation>
    <scope>IDENTIFICATION</scope>
    <source>
        <strain evidence="14">J_2021</strain>
        <tissue evidence="14">Erythrocytes</tissue>
    </source>
</reference>
<comment type="subcellular location">
    <subcellularLocation>
        <location evidence="1">Cell membrane</location>
        <topology evidence="1">Multi-pass membrane protein</topology>
    </subcellularLocation>
</comment>
<dbReference type="PROSITE" id="PS00237">
    <property type="entry name" value="G_PROTEIN_RECEP_F1_1"/>
    <property type="match status" value="1"/>
</dbReference>
<evidence type="ECO:0000256" key="1">
    <source>
        <dbReference type="ARBA" id="ARBA00004651"/>
    </source>
</evidence>
<keyword evidence="3" id="KW-0716">Sensory transduction</keyword>
<dbReference type="RefSeq" id="XP_041437245.1">
    <property type="nucleotide sequence ID" value="XM_041581311.1"/>
</dbReference>
<dbReference type="PANTHER" id="PTHR26450:SF439">
    <property type="entry name" value="OLFACTORY RECEPTOR"/>
    <property type="match status" value="1"/>
</dbReference>
<evidence type="ECO:0000256" key="4">
    <source>
        <dbReference type="ARBA" id="ARBA00022692"/>
    </source>
</evidence>
<sequence length="328" mass="36590">MTDLTSLTMMDAFNTSFSHTEFILLAFPGTTVSRSVLFIPFLVLYVMIWSGNSLLMYRIWVEPSLQYPMYWLISLLFAVNLYCTTSIMPKFLLGLAFGLNQVSLGGCLVQMFFIYSSLVFESALVLVMALDRFVAICRPLHYHTIMTKRLLIWLNVINMSRSVLLVSPVVITLSKAHFCRSNIIFSFACENLGLINLACGDVSSMHMLGLLVRTMVSVVDGGILLLSYIKILYTAMKLVSGKAQNKALNTCGTHLMVAALIYSCGILSRLGLSVSVTVQNMISVTYYLVPPAVNPLIYGLRVKEIRLCLKKSYGRNLVKEDRVGQGHT</sequence>
<keyword evidence="6 11" id="KW-1133">Transmembrane helix</keyword>
<evidence type="ECO:0000256" key="3">
    <source>
        <dbReference type="ARBA" id="ARBA00022606"/>
    </source>
</evidence>
<name>A0A8J1M879_XENLA</name>
<dbReference type="InterPro" id="IPR017452">
    <property type="entry name" value="GPCR_Rhodpsn_7TM"/>
</dbReference>
<dbReference type="Proteomes" id="UP000186698">
    <property type="component" value="Chromosome 2L"/>
</dbReference>
<keyword evidence="9" id="KW-0675">Receptor</keyword>